<evidence type="ECO:0000313" key="2">
    <source>
        <dbReference type="EMBL" id="KAG9395356.1"/>
    </source>
</evidence>
<accession>A0A8J6AUW2</accession>
<evidence type="ECO:0000313" key="3">
    <source>
        <dbReference type="Proteomes" id="UP000717585"/>
    </source>
</evidence>
<evidence type="ECO:0000256" key="1">
    <source>
        <dbReference type="SAM" id="MobiDB-lite"/>
    </source>
</evidence>
<proteinExistence type="predicted"/>
<organism evidence="2 3">
    <name type="scientific">Carpediemonas membranifera</name>
    <dbReference type="NCBI Taxonomy" id="201153"/>
    <lineage>
        <taxon>Eukaryota</taxon>
        <taxon>Metamonada</taxon>
        <taxon>Carpediemonas-like organisms</taxon>
        <taxon>Carpediemonas</taxon>
    </lineage>
</organism>
<keyword evidence="3" id="KW-1185">Reference proteome</keyword>
<dbReference type="Proteomes" id="UP000717585">
    <property type="component" value="Unassembled WGS sequence"/>
</dbReference>
<dbReference type="EMBL" id="JAHDYR010000012">
    <property type="protein sequence ID" value="KAG9395356.1"/>
    <property type="molecule type" value="Genomic_DNA"/>
</dbReference>
<reference evidence="2" key="1">
    <citation type="submission" date="2021-05" db="EMBL/GenBank/DDBJ databases">
        <title>A free-living protist that lacks canonical eukaryotic 1 DNA replication and segregation systems.</title>
        <authorList>
            <person name="Salas-Leiva D.E."/>
            <person name="Tromer E.C."/>
            <person name="Curtis B.A."/>
            <person name="Jerlstrom-Hultqvist J."/>
            <person name="Kolisko M."/>
            <person name="Yi Z."/>
            <person name="Salas-Leiva J.S."/>
            <person name="Gallot-Lavallee L."/>
            <person name="Kops G.J.P.L."/>
            <person name="Archibald J.M."/>
            <person name="Simpson A.G.B."/>
            <person name="Roger A.J."/>
        </authorList>
    </citation>
    <scope>NUCLEOTIDE SEQUENCE</scope>
    <source>
        <strain evidence="2">BICM</strain>
    </source>
</reference>
<protein>
    <submittedName>
        <fullName evidence="2">Uncharacterized protein</fullName>
    </submittedName>
</protein>
<name>A0A8J6AUW2_9EUKA</name>
<feature type="region of interest" description="Disordered" evidence="1">
    <location>
        <begin position="215"/>
        <end position="235"/>
    </location>
</feature>
<feature type="compositionally biased region" description="Polar residues" evidence="1">
    <location>
        <begin position="225"/>
        <end position="235"/>
    </location>
</feature>
<gene>
    <name evidence="2" type="ORF">J8273_0598</name>
</gene>
<sequence>MSATPKHGSLLPEVEDTVNKTRSRVTGLTSAAFRDLPRDAPARTRYLESLEARPAETVGTATVVPGDWGGPNVQDRLARRAAQGQLAHPVKQAKADVLINEPLLWNGRPLVIEVTVGKRDSAAFIQTKRDQYADYDVDVVVVALTPGGRHIDAAAKELVEVGQDICSITGATCFTERQARSALAIGLMGWLLRKSNELQRANRLVQLTKSVVTPPHPPAAAWQGQRASTTVPPTG</sequence>
<comment type="caution">
    <text evidence="2">The sequence shown here is derived from an EMBL/GenBank/DDBJ whole genome shotgun (WGS) entry which is preliminary data.</text>
</comment>
<dbReference type="AlphaFoldDB" id="A0A8J6AUW2"/>